<gene>
    <name evidence="2" type="ORF">EVAR_49322_1</name>
</gene>
<keyword evidence="3" id="KW-1185">Reference proteome</keyword>
<comment type="caution">
    <text evidence="2">The sequence shown here is derived from an EMBL/GenBank/DDBJ whole genome shotgun (WGS) entry which is preliminary data.</text>
</comment>
<feature type="region of interest" description="Disordered" evidence="1">
    <location>
        <begin position="1"/>
        <end position="35"/>
    </location>
</feature>
<dbReference type="AlphaFoldDB" id="A0A4C1YBV5"/>
<dbReference type="EMBL" id="BGZK01001134">
    <property type="protein sequence ID" value="GBP72139.1"/>
    <property type="molecule type" value="Genomic_DNA"/>
</dbReference>
<reference evidence="2 3" key="1">
    <citation type="journal article" date="2019" name="Commun. Biol.">
        <title>The bagworm genome reveals a unique fibroin gene that provides high tensile strength.</title>
        <authorList>
            <person name="Kono N."/>
            <person name="Nakamura H."/>
            <person name="Ohtoshi R."/>
            <person name="Tomita M."/>
            <person name="Numata K."/>
            <person name="Arakawa K."/>
        </authorList>
    </citation>
    <scope>NUCLEOTIDE SEQUENCE [LARGE SCALE GENOMIC DNA]</scope>
</reference>
<evidence type="ECO:0000313" key="3">
    <source>
        <dbReference type="Proteomes" id="UP000299102"/>
    </source>
</evidence>
<name>A0A4C1YBV5_EUMVA</name>
<organism evidence="2 3">
    <name type="scientific">Eumeta variegata</name>
    <name type="common">Bagworm moth</name>
    <name type="synonym">Eumeta japonica</name>
    <dbReference type="NCBI Taxonomy" id="151549"/>
    <lineage>
        <taxon>Eukaryota</taxon>
        <taxon>Metazoa</taxon>
        <taxon>Ecdysozoa</taxon>
        <taxon>Arthropoda</taxon>
        <taxon>Hexapoda</taxon>
        <taxon>Insecta</taxon>
        <taxon>Pterygota</taxon>
        <taxon>Neoptera</taxon>
        <taxon>Endopterygota</taxon>
        <taxon>Lepidoptera</taxon>
        <taxon>Glossata</taxon>
        <taxon>Ditrysia</taxon>
        <taxon>Tineoidea</taxon>
        <taxon>Psychidae</taxon>
        <taxon>Oiketicinae</taxon>
        <taxon>Eumeta</taxon>
    </lineage>
</organism>
<accession>A0A4C1YBV5</accession>
<proteinExistence type="predicted"/>
<evidence type="ECO:0000256" key="1">
    <source>
        <dbReference type="SAM" id="MobiDB-lite"/>
    </source>
</evidence>
<dbReference type="Proteomes" id="UP000299102">
    <property type="component" value="Unassembled WGS sequence"/>
</dbReference>
<evidence type="ECO:0000313" key="2">
    <source>
        <dbReference type="EMBL" id="GBP72139.1"/>
    </source>
</evidence>
<sequence length="71" mass="7920">MQMARRAPLTYGRRAAAPPRRRRLRGSGTSTADDDLLCSPRHDVCYNLFRVTNSLSSFPVFTNEPNIPPGS</sequence>
<protein>
    <submittedName>
        <fullName evidence="2">Uncharacterized protein</fullName>
    </submittedName>
</protein>